<dbReference type="Pfam" id="PF14534">
    <property type="entry name" value="DUF4440"/>
    <property type="match status" value="1"/>
</dbReference>
<dbReference type="AlphaFoldDB" id="A0A1I6TAN5"/>
<dbReference type="InterPro" id="IPR032710">
    <property type="entry name" value="NTF2-like_dom_sf"/>
</dbReference>
<evidence type="ECO:0000313" key="4">
    <source>
        <dbReference type="Proteomes" id="UP000198785"/>
    </source>
</evidence>
<feature type="domain" description="DUF4440" evidence="2">
    <location>
        <begin position="188"/>
        <end position="280"/>
    </location>
</feature>
<gene>
    <name evidence="3" type="ORF">SAMN05660206_10639</name>
</gene>
<proteinExistence type="predicted"/>
<sequence length="288" mass="33113">MKFKKIYTVVAVALCASTLTVKAQLPDKVGSVISADRAAGSISKNSGPHQALTSIVDKESTLYVPSPVNALNYLNNRPNIPDVMSWEPNFALVSKSLDWGVTSGSVQFQKVGSIKRYGQYLTVWRRDKKGNWKVHLRAEVENYGKGKKSDLVYHEPDDSWYLKHRSKVRLQQREEVVLQSDELFSTILKANNDAAFKEFLAEDVRYYYPWEEEMEGKKTVMAFMKKKGIEITTEPANVGRAYSGEYAYTSGTATVRTKEKVVKFNYVRIWQLNEDYQWRVMIEMMFER</sequence>
<dbReference type="Gene3D" id="3.10.450.50">
    <property type="match status" value="2"/>
</dbReference>
<dbReference type="OrthoDB" id="1119084at2"/>
<keyword evidence="1" id="KW-0732">Signal</keyword>
<protein>
    <submittedName>
        <fullName evidence="3">SnoaL-like domain-containing protein</fullName>
    </submittedName>
</protein>
<name>A0A1I6TAN5_9SPHI</name>
<dbReference type="SUPFAM" id="SSF54427">
    <property type="entry name" value="NTF2-like"/>
    <property type="match status" value="1"/>
</dbReference>
<accession>A0A1I6TAN5</accession>
<dbReference type="STRING" id="683125.SAMN05660206_10639"/>
<feature type="signal peptide" evidence="1">
    <location>
        <begin position="1"/>
        <end position="23"/>
    </location>
</feature>
<dbReference type="Proteomes" id="UP000198785">
    <property type="component" value="Unassembled WGS sequence"/>
</dbReference>
<dbReference type="InterPro" id="IPR027843">
    <property type="entry name" value="DUF4440"/>
</dbReference>
<organism evidence="3 4">
    <name type="scientific">Sphingobacterium wenxiniae</name>
    <dbReference type="NCBI Taxonomy" id="683125"/>
    <lineage>
        <taxon>Bacteria</taxon>
        <taxon>Pseudomonadati</taxon>
        <taxon>Bacteroidota</taxon>
        <taxon>Sphingobacteriia</taxon>
        <taxon>Sphingobacteriales</taxon>
        <taxon>Sphingobacteriaceae</taxon>
        <taxon>Sphingobacterium</taxon>
    </lineage>
</organism>
<evidence type="ECO:0000256" key="1">
    <source>
        <dbReference type="SAM" id="SignalP"/>
    </source>
</evidence>
<feature type="chain" id="PRO_5011607679" evidence="1">
    <location>
        <begin position="24"/>
        <end position="288"/>
    </location>
</feature>
<keyword evidence="4" id="KW-1185">Reference proteome</keyword>
<dbReference type="RefSeq" id="WP_093365484.1">
    <property type="nucleotide sequence ID" value="NZ_FOZZ01000006.1"/>
</dbReference>
<evidence type="ECO:0000259" key="2">
    <source>
        <dbReference type="Pfam" id="PF14534"/>
    </source>
</evidence>
<evidence type="ECO:0000313" key="3">
    <source>
        <dbReference type="EMBL" id="SFS86265.1"/>
    </source>
</evidence>
<reference evidence="3 4" key="1">
    <citation type="submission" date="2016-10" db="EMBL/GenBank/DDBJ databases">
        <authorList>
            <person name="de Groot N.N."/>
        </authorList>
    </citation>
    <scope>NUCLEOTIDE SEQUENCE [LARGE SCALE GENOMIC DNA]</scope>
    <source>
        <strain evidence="3 4">DSM 22789</strain>
    </source>
</reference>
<dbReference type="EMBL" id="FOZZ01000006">
    <property type="protein sequence ID" value="SFS86265.1"/>
    <property type="molecule type" value="Genomic_DNA"/>
</dbReference>